<dbReference type="Proteomes" id="UP001190700">
    <property type="component" value="Unassembled WGS sequence"/>
</dbReference>
<comment type="caution">
    <text evidence="1">The sequence shown here is derived from an EMBL/GenBank/DDBJ whole genome shotgun (WGS) entry which is preliminary data.</text>
</comment>
<dbReference type="AlphaFoldDB" id="A0AAE0BBP6"/>
<accession>A0AAE0BBP6</accession>
<proteinExistence type="predicted"/>
<name>A0AAE0BBP6_9CHLO</name>
<dbReference type="EMBL" id="LGRX02035701">
    <property type="protein sequence ID" value="KAK3233476.1"/>
    <property type="molecule type" value="Genomic_DNA"/>
</dbReference>
<reference evidence="1 2" key="1">
    <citation type="journal article" date="2015" name="Genome Biol. Evol.">
        <title>Comparative Genomics of a Bacterivorous Green Alga Reveals Evolutionary Causalities and Consequences of Phago-Mixotrophic Mode of Nutrition.</title>
        <authorList>
            <person name="Burns J.A."/>
            <person name="Paasch A."/>
            <person name="Narechania A."/>
            <person name="Kim E."/>
        </authorList>
    </citation>
    <scope>NUCLEOTIDE SEQUENCE [LARGE SCALE GENOMIC DNA]</scope>
    <source>
        <strain evidence="1 2">PLY_AMNH</strain>
    </source>
</reference>
<keyword evidence="2" id="KW-1185">Reference proteome</keyword>
<sequence>MNNTRQAKKVKKVVPIIHREFQTVEGKLIPTSTIASLEDGSWYKQGNDPLGNPLLHEVFRQASVSG</sequence>
<protein>
    <submittedName>
        <fullName evidence="1">Uncharacterized protein</fullName>
    </submittedName>
</protein>
<evidence type="ECO:0000313" key="2">
    <source>
        <dbReference type="Proteomes" id="UP001190700"/>
    </source>
</evidence>
<evidence type="ECO:0000313" key="1">
    <source>
        <dbReference type="EMBL" id="KAK3233476.1"/>
    </source>
</evidence>
<organism evidence="1 2">
    <name type="scientific">Cymbomonas tetramitiformis</name>
    <dbReference type="NCBI Taxonomy" id="36881"/>
    <lineage>
        <taxon>Eukaryota</taxon>
        <taxon>Viridiplantae</taxon>
        <taxon>Chlorophyta</taxon>
        <taxon>Pyramimonadophyceae</taxon>
        <taxon>Pyramimonadales</taxon>
        <taxon>Pyramimonadaceae</taxon>
        <taxon>Cymbomonas</taxon>
    </lineage>
</organism>
<gene>
    <name evidence="1" type="ORF">CYMTET_56237</name>
</gene>